<dbReference type="Proteomes" id="UP001231445">
    <property type="component" value="Chromosome"/>
</dbReference>
<sequence length="173" mass="18802">MAGEGRSLELAIILPTLNERGNLGPLAKAAGTSDRMLICHFGNKERLISELLKFIADAYSQALDRALSGTWPKSRQELLDRITSFTGGSEMEPFLALWWDIVAGSARNVPGYRHAAQSVMSHLLEWLIRQMPEGYPDPEGGGQFLLTLIEGAQMLSTAGHAKVGRDGIAAARL</sequence>
<dbReference type="EMBL" id="CP127221">
    <property type="protein sequence ID" value="WIW96544.1"/>
    <property type="molecule type" value="Genomic_DNA"/>
</dbReference>
<evidence type="ECO:0000313" key="2">
    <source>
        <dbReference type="Proteomes" id="UP001231445"/>
    </source>
</evidence>
<evidence type="ECO:0000313" key="1">
    <source>
        <dbReference type="EMBL" id="WIW96544.1"/>
    </source>
</evidence>
<accession>A0A9Y2B6U6</accession>
<dbReference type="RefSeq" id="WP_285976850.1">
    <property type="nucleotide sequence ID" value="NZ_CP127221.1"/>
</dbReference>
<protein>
    <submittedName>
        <fullName evidence="1">TetR/AcrR family transcriptional regulator</fullName>
    </submittedName>
</protein>
<proteinExistence type="predicted"/>
<dbReference type="Gene3D" id="1.10.357.10">
    <property type="entry name" value="Tetracycline Repressor, domain 2"/>
    <property type="match status" value="1"/>
</dbReference>
<dbReference type="InterPro" id="IPR009057">
    <property type="entry name" value="Homeodomain-like_sf"/>
</dbReference>
<name>A0A9Y2B6U6_9SPHN</name>
<reference evidence="1 2" key="1">
    <citation type="submission" date="2023-06" db="EMBL/GenBank/DDBJ databases">
        <title>Altererythrobacter rubellus NBRC 112769 genome.</title>
        <authorList>
            <person name="Zhang K."/>
        </authorList>
    </citation>
    <scope>NUCLEOTIDE SEQUENCE [LARGE SCALE GENOMIC DNA]</scope>
    <source>
        <strain evidence="1 2">NBRC 112769</strain>
    </source>
</reference>
<dbReference type="KEGG" id="arue:QQX03_05460"/>
<organism evidence="1 2">
    <name type="scientific">Altererythrobacter rubellus</name>
    <dbReference type="NCBI Taxonomy" id="2173831"/>
    <lineage>
        <taxon>Bacteria</taxon>
        <taxon>Pseudomonadati</taxon>
        <taxon>Pseudomonadota</taxon>
        <taxon>Alphaproteobacteria</taxon>
        <taxon>Sphingomonadales</taxon>
        <taxon>Erythrobacteraceae</taxon>
        <taxon>Altererythrobacter</taxon>
    </lineage>
</organism>
<keyword evidence="2" id="KW-1185">Reference proteome</keyword>
<gene>
    <name evidence="1" type="ORF">QQX03_05460</name>
</gene>
<dbReference type="AlphaFoldDB" id="A0A9Y2B6U6"/>
<dbReference type="SUPFAM" id="SSF46689">
    <property type="entry name" value="Homeodomain-like"/>
    <property type="match status" value="1"/>
</dbReference>